<gene>
    <name evidence="12" type="primary">LOC108183407</name>
</gene>
<keyword evidence="6 9" id="KW-0472">Membrane</keyword>
<dbReference type="GeneID" id="108183407"/>
<name>A0AB32TLX8_DANRE</name>
<dbReference type="InterPro" id="IPR007110">
    <property type="entry name" value="Ig-like_dom"/>
</dbReference>
<sequence length="534" mass="59412">MLMKDILFSPTRAIKPVLPSCCLQIGQVFATTLSYHFWTECVNEDMDTADKIITFCFLLQGVCCRDFNISLPEKIQALSGSCVVIKCRFDINDTYDKNLTERAAGYWFKSGTNVDKNLIFNSSESMQNLFIKGKITGKLTDKDCTTVFYEVTSIHSGQYMFRIEGEGGLKWTYNKTNVSLDVIESPMNPRVVLYVDKQELQGQQEVLEGRSVSLRCSAETLCSSPPATLTWSSTARILLSESSKLQELINSDLNFTAARRHHRVTFTCSISYQLQDNNRTAHSSITLHVQYAPQILNSSCNIGNVTVCFCEVDGNPSPVVEWHLSGRLILNSSNTFISEERLSNTSLRSVISLHQSLTHTNTLLCVSKNTLGNASHLFQHLPSTACDTCLSYTFMLIGVPVLASAILVSVIICVRKARGKLQLAKEEEWKNGSSQNAIKENEGDSIYVTMSSVGTAKENLVVDSVSCLHDDYVVIYRGGAAKAKSSVKESSNSTEAQVIVRADELTKQTQSKQSEEELFEEVSQLYAKIKRRST</sequence>
<dbReference type="InterPro" id="IPR051036">
    <property type="entry name" value="SIGLEC"/>
</dbReference>
<dbReference type="SUPFAM" id="SSF48726">
    <property type="entry name" value="Immunoglobulin"/>
    <property type="match status" value="3"/>
</dbReference>
<comment type="similarity">
    <text evidence="8">Belongs to the immunoglobulin superfamily. SIGLEC (sialic acid binding Ig-like lectin) family.</text>
</comment>
<evidence type="ECO:0000256" key="7">
    <source>
        <dbReference type="ARBA" id="ARBA00023157"/>
    </source>
</evidence>
<evidence type="ECO:0000256" key="1">
    <source>
        <dbReference type="ARBA" id="ARBA00004167"/>
    </source>
</evidence>
<feature type="domain" description="Ig-like" evidence="10">
    <location>
        <begin position="293"/>
        <end position="369"/>
    </location>
</feature>
<dbReference type="InterPro" id="IPR013783">
    <property type="entry name" value="Ig-like_fold"/>
</dbReference>
<keyword evidence="7" id="KW-1015">Disulfide bond</keyword>
<reference evidence="12" key="1">
    <citation type="submission" date="2025-08" db="UniProtKB">
        <authorList>
            <consortium name="RefSeq"/>
        </authorList>
    </citation>
    <scope>IDENTIFICATION</scope>
    <source>
        <strain evidence="12">Tuebingen</strain>
        <tissue evidence="12">Fibroblasts and whole tissue</tissue>
    </source>
</reference>
<dbReference type="KEGG" id="dre:108183407"/>
<comment type="subcellular location">
    <subcellularLocation>
        <location evidence="1">Membrane</location>
        <topology evidence="1">Single-pass membrane protein</topology>
    </subcellularLocation>
</comment>
<dbReference type="Pfam" id="PF08205">
    <property type="entry name" value="C2-set_2"/>
    <property type="match status" value="1"/>
</dbReference>
<dbReference type="InterPro" id="IPR003599">
    <property type="entry name" value="Ig_sub"/>
</dbReference>
<keyword evidence="2 9" id="KW-0812">Transmembrane</keyword>
<evidence type="ECO:0000256" key="8">
    <source>
        <dbReference type="ARBA" id="ARBA00038361"/>
    </source>
</evidence>
<dbReference type="GO" id="GO:0016020">
    <property type="term" value="C:membrane"/>
    <property type="evidence" value="ECO:0007669"/>
    <property type="project" value="UniProtKB-SubCell"/>
</dbReference>
<evidence type="ECO:0000313" key="11">
    <source>
        <dbReference type="Proteomes" id="UP000000437"/>
    </source>
</evidence>
<keyword evidence="11" id="KW-1185">Reference proteome</keyword>
<dbReference type="AlphaFoldDB" id="A0AB32TLX8"/>
<dbReference type="GO" id="GO:0030246">
    <property type="term" value="F:carbohydrate binding"/>
    <property type="evidence" value="ECO:0007669"/>
    <property type="project" value="UniProtKB-KW"/>
</dbReference>
<keyword evidence="5 9" id="KW-1133">Transmembrane helix</keyword>
<keyword evidence="4" id="KW-0130">Cell adhesion</keyword>
<organism evidence="11 12">
    <name type="scientific">Danio rerio</name>
    <name type="common">Zebrafish</name>
    <name type="synonym">Brachydanio rerio</name>
    <dbReference type="NCBI Taxonomy" id="7955"/>
    <lineage>
        <taxon>Eukaryota</taxon>
        <taxon>Metazoa</taxon>
        <taxon>Chordata</taxon>
        <taxon>Craniata</taxon>
        <taxon>Vertebrata</taxon>
        <taxon>Euteleostomi</taxon>
        <taxon>Actinopterygii</taxon>
        <taxon>Neopterygii</taxon>
        <taxon>Teleostei</taxon>
        <taxon>Ostariophysi</taxon>
        <taxon>Cypriniformes</taxon>
        <taxon>Danionidae</taxon>
        <taxon>Danioninae</taxon>
        <taxon>Danio</taxon>
    </lineage>
</organism>
<evidence type="ECO:0000256" key="6">
    <source>
        <dbReference type="ARBA" id="ARBA00023136"/>
    </source>
</evidence>
<evidence type="ECO:0000256" key="2">
    <source>
        <dbReference type="ARBA" id="ARBA00022692"/>
    </source>
</evidence>
<dbReference type="GO" id="GO:0007155">
    <property type="term" value="P:cell adhesion"/>
    <property type="evidence" value="ECO:0007669"/>
    <property type="project" value="UniProtKB-KW"/>
</dbReference>
<dbReference type="RefSeq" id="XP_068076875.1">
    <property type="nucleotide sequence ID" value="XM_068220774.2"/>
</dbReference>
<keyword evidence="3" id="KW-0430">Lectin</keyword>
<feature type="domain" description="Ig-like" evidence="10">
    <location>
        <begin position="189"/>
        <end position="286"/>
    </location>
</feature>
<dbReference type="InterPro" id="IPR013162">
    <property type="entry name" value="CD80_C2-set"/>
</dbReference>
<evidence type="ECO:0000256" key="9">
    <source>
        <dbReference type="SAM" id="Phobius"/>
    </source>
</evidence>
<evidence type="ECO:0000313" key="12">
    <source>
        <dbReference type="RefSeq" id="XP_068076875.1"/>
    </source>
</evidence>
<proteinExistence type="inferred from homology"/>
<dbReference type="Gene3D" id="2.60.40.10">
    <property type="entry name" value="Immunoglobulins"/>
    <property type="match status" value="3"/>
</dbReference>
<evidence type="ECO:0000256" key="3">
    <source>
        <dbReference type="ARBA" id="ARBA00022734"/>
    </source>
</evidence>
<feature type="transmembrane region" description="Helical" evidence="9">
    <location>
        <begin position="392"/>
        <end position="414"/>
    </location>
</feature>
<evidence type="ECO:0000256" key="5">
    <source>
        <dbReference type="ARBA" id="ARBA00022989"/>
    </source>
</evidence>
<evidence type="ECO:0000256" key="4">
    <source>
        <dbReference type="ARBA" id="ARBA00022889"/>
    </source>
</evidence>
<protein>
    <recommendedName>
        <fullName evidence="10">Ig-like domain-containing protein</fullName>
    </recommendedName>
</protein>
<dbReference type="PANTHER" id="PTHR12035:SF125">
    <property type="entry name" value="SIALIC ACID-BINDING IG-LIKE LECTIN 5"/>
    <property type="match status" value="1"/>
</dbReference>
<dbReference type="PROSITE" id="PS50835">
    <property type="entry name" value="IG_LIKE"/>
    <property type="match status" value="2"/>
</dbReference>
<accession>A0AB32TLX8</accession>
<dbReference type="Proteomes" id="UP000000437">
    <property type="component" value="Chromosome 4"/>
</dbReference>
<dbReference type="InterPro" id="IPR036179">
    <property type="entry name" value="Ig-like_dom_sf"/>
</dbReference>
<dbReference type="PANTHER" id="PTHR12035">
    <property type="entry name" value="SIALIC ACID BINDING IMMUNOGLOBULIN-LIKE LECTIN"/>
    <property type="match status" value="1"/>
</dbReference>
<dbReference type="SMART" id="SM00409">
    <property type="entry name" value="IG"/>
    <property type="match status" value="2"/>
</dbReference>
<evidence type="ECO:0000259" key="10">
    <source>
        <dbReference type="PROSITE" id="PS50835"/>
    </source>
</evidence>